<dbReference type="GO" id="GO:0006203">
    <property type="term" value="P:dGTP catabolic process"/>
    <property type="evidence" value="ECO:0007669"/>
    <property type="project" value="TreeGrafter"/>
</dbReference>
<dbReference type="PANTHER" id="PTHR11373:SF4">
    <property type="entry name" value="DEOXYNUCLEOSIDE TRIPHOSPHATE TRIPHOSPHOHYDROLASE SAMHD1"/>
    <property type="match status" value="1"/>
</dbReference>
<proteinExistence type="predicted"/>
<sequence length="410" mass="47992">MSENAVMLRDPVHGYIKVYDYELDIINTPAFQRLRNIKQLALTYLVYHGAEHSRFGHSLGVMHLATKVYDALLEKHRHDILKKWTDIEVTRNRMLLRLVALLHDVGHPPFSHAGESVFTGTDGHEEYTRRIIDELLRPTIENRYSKFGIKTNDVIDFFVRGLGVEAPFIKEIFSGELDVDRMDYLLRDSLMCGVQYGQYDLERLIHTLCIVKDEQTGTVRLAVEEGGIHSLEALILARYFMFTQVYFYHARRIYDLHLARFLETSDIKPPADITDYIAWDDIRLMSFMRDRKGDNDHARRILDRDSYVYAFQTPEHCSPEQRERFNVLKSEVTHRFSDAGEIIFDAAEKEPHKFQRTDFPVVLRNRASVVPVTRQSGIIARLESIRMYRIYVAREHRSAVGDFASRFWDE</sequence>
<dbReference type="Pfam" id="PF19276">
    <property type="entry name" value="HD_assoc_2"/>
    <property type="match status" value="1"/>
</dbReference>
<dbReference type="GO" id="GO:0008832">
    <property type="term" value="F:dGTPase activity"/>
    <property type="evidence" value="ECO:0007669"/>
    <property type="project" value="TreeGrafter"/>
</dbReference>
<evidence type="ECO:0000259" key="1">
    <source>
        <dbReference type="SMART" id="SM00471"/>
    </source>
</evidence>
<dbReference type="Pfam" id="PF01966">
    <property type="entry name" value="HD"/>
    <property type="match status" value="1"/>
</dbReference>
<dbReference type="AlphaFoldDB" id="A0A3A4QX20"/>
<evidence type="ECO:0000313" key="2">
    <source>
        <dbReference type="EMBL" id="RJP56823.1"/>
    </source>
</evidence>
<reference evidence="2 3" key="1">
    <citation type="journal article" date="2017" name="ISME J.">
        <title>Energy and carbon metabolisms in a deep terrestrial subsurface fluid microbial community.</title>
        <authorList>
            <person name="Momper L."/>
            <person name="Jungbluth S.P."/>
            <person name="Lee M.D."/>
            <person name="Amend J.P."/>
        </authorList>
    </citation>
    <scope>NUCLEOTIDE SEQUENCE [LARGE SCALE GENOMIC DNA]</scope>
    <source>
        <strain evidence="2">SURF_26</strain>
    </source>
</reference>
<dbReference type="Proteomes" id="UP000266426">
    <property type="component" value="Unassembled WGS sequence"/>
</dbReference>
<dbReference type="SUPFAM" id="SSF109604">
    <property type="entry name" value="HD-domain/PDEase-like"/>
    <property type="match status" value="1"/>
</dbReference>
<name>A0A3A4QX20_9BACT</name>
<protein>
    <submittedName>
        <fullName evidence="2">HD domain-containing protein</fullName>
    </submittedName>
</protein>
<dbReference type="CDD" id="cd00077">
    <property type="entry name" value="HDc"/>
    <property type="match status" value="1"/>
</dbReference>
<feature type="domain" description="HD/PDEase" evidence="1">
    <location>
        <begin position="50"/>
        <end position="194"/>
    </location>
</feature>
<dbReference type="InterPro" id="IPR006674">
    <property type="entry name" value="HD_domain"/>
</dbReference>
<dbReference type="InterPro" id="IPR045509">
    <property type="entry name" value="HD_assoc_2"/>
</dbReference>
<dbReference type="Gene3D" id="1.10.3210.10">
    <property type="entry name" value="Hypothetical protein af1432"/>
    <property type="match status" value="1"/>
</dbReference>
<dbReference type="PANTHER" id="PTHR11373">
    <property type="entry name" value="DEOXYNUCLEOSIDE TRIPHOSPHATE TRIPHOSPHOHYDROLASE"/>
    <property type="match status" value="1"/>
</dbReference>
<dbReference type="EMBL" id="QZJZ01000090">
    <property type="protein sequence ID" value="RJP56823.1"/>
    <property type="molecule type" value="Genomic_DNA"/>
</dbReference>
<evidence type="ECO:0000313" key="3">
    <source>
        <dbReference type="Proteomes" id="UP000266426"/>
    </source>
</evidence>
<dbReference type="InterPro" id="IPR003607">
    <property type="entry name" value="HD/PDEase_dom"/>
</dbReference>
<gene>
    <name evidence="2" type="ORF">C4541_11455</name>
</gene>
<dbReference type="InterPro" id="IPR050135">
    <property type="entry name" value="dGTPase-like"/>
</dbReference>
<dbReference type="SMART" id="SM00471">
    <property type="entry name" value="HDc"/>
    <property type="match status" value="1"/>
</dbReference>
<accession>A0A3A4QX20</accession>
<comment type="caution">
    <text evidence="2">The sequence shown here is derived from an EMBL/GenBank/DDBJ whole genome shotgun (WGS) entry which is preliminary data.</text>
</comment>
<organism evidence="2 3">
    <name type="scientific">Candidatus Auribacter fodinae</name>
    <dbReference type="NCBI Taxonomy" id="2093366"/>
    <lineage>
        <taxon>Bacteria</taxon>
        <taxon>Pseudomonadati</taxon>
        <taxon>Candidatus Auribacterota</taxon>
        <taxon>Candidatus Auribacteria</taxon>
        <taxon>Candidatus Auribacterales</taxon>
        <taxon>Candidatus Auribacteraceae</taxon>
        <taxon>Candidatus Auribacter</taxon>
    </lineage>
</organism>